<dbReference type="RefSeq" id="WP_160605047.1">
    <property type="nucleotide sequence ID" value="NZ_WTYX01000002.1"/>
</dbReference>
<reference evidence="2 3" key="1">
    <citation type="submission" date="2019-12" db="EMBL/GenBank/DDBJ databases">
        <title>Genomic-based taxomic classification of the family Erythrobacteraceae.</title>
        <authorList>
            <person name="Xu L."/>
        </authorList>
    </citation>
    <scope>NUCLEOTIDE SEQUENCE [LARGE SCALE GENOMIC DNA]</scope>
    <source>
        <strain evidence="2 3">KCTC 52763</strain>
    </source>
</reference>
<accession>A0A844ZSQ1</accession>
<dbReference type="EMBL" id="WTYX01000002">
    <property type="protein sequence ID" value="MXO91361.1"/>
    <property type="molecule type" value="Genomic_DNA"/>
</dbReference>
<feature type="transmembrane region" description="Helical" evidence="1">
    <location>
        <begin position="262"/>
        <end position="281"/>
    </location>
</feature>
<keyword evidence="1" id="KW-0812">Transmembrane</keyword>
<feature type="transmembrane region" description="Helical" evidence="1">
    <location>
        <begin position="25"/>
        <end position="43"/>
    </location>
</feature>
<keyword evidence="1" id="KW-1133">Transmembrane helix</keyword>
<keyword evidence="3" id="KW-1185">Reference proteome</keyword>
<dbReference type="Proteomes" id="UP000442714">
    <property type="component" value="Unassembled WGS sequence"/>
</dbReference>
<dbReference type="OrthoDB" id="5373240at2"/>
<keyword evidence="1" id="KW-0472">Membrane</keyword>
<evidence type="ECO:0000313" key="3">
    <source>
        <dbReference type="Proteomes" id="UP000442714"/>
    </source>
</evidence>
<feature type="transmembrane region" description="Helical" evidence="1">
    <location>
        <begin position="234"/>
        <end position="255"/>
    </location>
</feature>
<feature type="transmembrane region" description="Helical" evidence="1">
    <location>
        <begin position="116"/>
        <end position="135"/>
    </location>
</feature>
<feature type="transmembrane region" description="Helical" evidence="1">
    <location>
        <begin position="287"/>
        <end position="306"/>
    </location>
</feature>
<feature type="transmembrane region" description="Helical" evidence="1">
    <location>
        <begin position="160"/>
        <end position="182"/>
    </location>
</feature>
<evidence type="ECO:0008006" key="4">
    <source>
        <dbReference type="Google" id="ProtNLM"/>
    </source>
</evidence>
<protein>
    <recommendedName>
        <fullName evidence="4">EpsG family protein</fullName>
    </recommendedName>
</protein>
<feature type="transmembrane region" description="Helical" evidence="1">
    <location>
        <begin position="313"/>
        <end position="331"/>
    </location>
</feature>
<comment type="caution">
    <text evidence="2">The sequence shown here is derived from an EMBL/GenBank/DDBJ whole genome shotgun (WGS) entry which is preliminary data.</text>
</comment>
<feature type="transmembrane region" description="Helical" evidence="1">
    <location>
        <begin position="194"/>
        <end position="214"/>
    </location>
</feature>
<evidence type="ECO:0000256" key="1">
    <source>
        <dbReference type="SAM" id="Phobius"/>
    </source>
</evidence>
<dbReference type="Pfam" id="PF14897">
    <property type="entry name" value="EpsG"/>
    <property type="match status" value="1"/>
</dbReference>
<dbReference type="AlphaFoldDB" id="A0A844ZSQ1"/>
<sequence>MIVYWLMFAIPALLAVILYQSDRRFVLAATMLVLAGFFFIMAFRENGGDYYTYNLFYEVFDGSPFGEVTDKTDFLYGATNWIAMQFDWGLYGVNAICAVIFLVSFYMFVRHEPYPLLSLAIAASYFIIVVAIGYTRQGVAAGLLLWGTVFLRQKKPWKYLALQLLAIGFHTSAAFALIFIYFALNIRNVQLKRVVFAGLLVFGVTSVLVLQADVFQRYMVGYVSDLDYYSSDGAAARLALSWVAAATFFIVYKFWPQSDRKIWTAYALLSLLLIPILAINSTIADRLGLYVIALQIAVFGRLPMFGHTQVTRTFILLGTIAVYAAALGVWLELGNFAKVLWLPYQNYLFGVIP</sequence>
<gene>
    <name evidence="2" type="ORF">GRI41_11045</name>
</gene>
<feature type="transmembrane region" description="Helical" evidence="1">
    <location>
        <begin position="88"/>
        <end position="109"/>
    </location>
</feature>
<evidence type="ECO:0000313" key="2">
    <source>
        <dbReference type="EMBL" id="MXO91361.1"/>
    </source>
</evidence>
<name>A0A844ZSQ1_9SPHN</name>
<dbReference type="InterPro" id="IPR049458">
    <property type="entry name" value="EpsG-like"/>
</dbReference>
<proteinExistence type="predicted"/>
<organism evidence="2 3">
    <name type="scientific">Pontixanthobacter aquaemixtae</name>
    <dbReference type="NCBI Taxonomy" id="1958940"/>
    <lineage>
        <taxon>Bacteria</taxon>
        <taxon>Pseudomonadati</taxon>
        <taxon>Pseudomonadota</taxon>
        <taxon>Alphaproteobacteria</taxon>
        <taxon>Sphingomonadales</taxon>
        <taxon>Erythrobacteraceae</taxon>
        <taxon>Pontixanthobacter</taxon>
    </lineage>
</organism>